<reference evidence="3" key="1">
    <citation type="submission" date="2018-06" db="EMBL/GenBank/DDBJ databases">
        <title>Genome assembly of Danube salmon.</title>
        <authorList>
            <person name="Macqueen D.J."/>
            <person name="Gundappa M.K."/>
        </authorList>
    </citation>
    <scope>NUCLEOTIDE SEQUENCE [LARGE SCALE GENOMIC DNA]</scope>
</reference>
<dbReference type="GO" id="GO:0005737">
    <property type="term" value="C:cytoplasm"/>
    <property type="evidence" value="ECO:0007669"/>
    <property type="project" value="TreeGrafter"/>
</dbReference>
<feature type="domain" description="IRS-type PTB" evidence="1">
    <location>
        <begin position="106"/>
        <end position="197"/>
    </location>
</feature>
<dbReference type="SMART" id="SM00310">
    <property type="entry name" value="PTBI"/>
    <property type="match status" value="1"/>
</dbReference>
<proteinExistence type="predicted"/>
<dbReference type="PANTHER" id="PTHR21258">
    <property type="entry name" value="DOCKING PROTEIN RELATED"/>
    <property type="match status" value="1"/>
</dbReference>
<dbReference type="Ensembl" id="ENSHHUT00000032874.1">
    <property type="protein sequence ID" value="ENSHHUP00000031570.1"/>
    <property type="gene ID" value="ENSHHUG00000020057.1"/>
</dbReference>
<dbReference type="Gene3D" id="2.30.29.30">
    <property type="entry name" value="Pleckstrin-homology domain (PH domain)/Phosphotyrosine-binding domain (PTB)"/>
    <property type="match status" value="2"/>
</dbReference>
<reference evidence="2" key="3">
    <citation type="submission" date="2025-09" db="UniProtKB">
        <authorList>
            <consortium name="Ensembl"/>
        </authorList>
    </citation>
    <scope>IDENTIFICATION</scope>
</reference>
<dbReference type="Proteomes" id="UP000314982">
    <property type="component" value="Unassembled WGS sequence"/>
</dbReference>
<evidence type="ECO:0000259" key="1">
    <source>
        <dbReference type="PROSITE" id="PS51064"/>
    </source>
</evidence>
<evidence type="ECO:0000313" key="2">
    <source>
        <dbReference type="Ensembl" id="ENSHHUP00000031570.1"/>
    </source>
</evidence>
<protein>
    <recommendedName>
        <fullName evidence="1">IRS-type PTB domain-containing protein</fullName>
    </recommendedName>
</protein>
<name>A0A4W5M2S1_9TELE</name>
<keyword evidence="3" id="KW-1185">Reference proteome</keyword>
<accession>A0A4W5M2S1</accession>
<evidence type="ECO:0000313" key="3">
    <source>
        <dbReference type="Proteomes" id="UP000314982"/>
    </source>
</evidence>
<dbReference type="GeneTree" id="ENSGT00940000155980"/>
<dbReference type="PANTHER" id="PTHR21258:SF46">
    <property type="entry name" value="DOCKING PROTEIN 1"/>
    <property type="match status" value="1"/>
</dbReference>
<dbReference type="GO" id="GO:0007169">
    <property type="term" value="P:cell surface receptor protein tyrosine kinase signaling pathway"/>
    <property type="evidence" value="ECO:0007669"/>
    <property type="project" value="TreeGrafter"/>
</dbReference>
<dbReference type="GO" id="GO:0043410">
    <property type="term" value="P:positive regulation of MAPK cascade"/>
    <property type="evidence" value="ECO:0007669"/>
    <property type="project" value="TreeGrafter"/>
</dbReference>
<dbReference type="InterPro" id="IPR002404">
    <property type="entry name" value="IRS_PTB"/>
</dbReference>
<dbReference type="InterPro" id="IPR050996">
    <property type="entry name" value="Docking_Protein_DOK"/>
</dbReference>
<reference evidence="2" key="2">
    <citation type="submission" date="2025-08" db="UniProtKB">
        <authorList>
            <consortium name="Ensembl"/>
        </authorList>
    </citation>
    <scope>IDENTIFICATION</scope>
</reference>
<dbReference type="SUPFAM" id="SSF50729">
    <property type="entry name" value="PH domain-like"/>
    <property type="match status" value="1"/>
</dbReference>
<organism evidence="2 3">
    <name type="scientific">Hucho hucho</name>
    <name type="common">huchen</name>
    <dbReference type="NCBI Taxonomy" id="62062"/>
    <lineage>
        <taxon>Eukaryota</taxon>
        <taxon>Metazoa</taxon>
        <taxon>Chordata</taxon>
        <taxon>Craniata</taxon>
        <taxon>Vertebrata</taxon>
        <taxon>Euteleostomi</taxon>
        <taxon>Actinopterygii</taxon>
        <taxon>Neopterygii</taxon>
        <taxon>Teleostei</taxon>
        <taxon>Protacanthopterygii</taxon>
        <taxon>Salmoniformes</taxon>
        <taxon>Salmonidae</taxon>
        <taxon>Salmoninae</taxon>
        <taxon>Hucho</taxon>
    </lineage>
</organism>
<sequence length="197" mass="22180">MNKNLSPLHCSVPLSPPQVIRLSDCISILPALTEACPKDNMSAFCVETNDKTHVLAAERSVSTEWVEKMCEIAFGGVSGSSSIVSDSNGKTNLQMAENLIYFSREEVNEFWVSVQRTEASERCGLLGTYWLKADNDSLILKESKTKSSLLIWPYKLLRRYGRDKVGLYILHTHTHTHQLGKCGARQRDREDFNFPAI</sequence>
<dbReference type="PROSITE" id="PS51064">
    <property type="entry name" value="IRS_PTB"/>
    <property type="match status" value="1"/>
</dbReference>
<dbReference type="STRING" id="62062.ENSHHUP00000031570"/>
<dbReference type="SMART" id="SM01244">
    <property type="entry name" value="IRS"/>
    <property type="match status" value="1"/>
</dbReference>
<dbReference type="Pfam" id="PF02174">
    <property type="entry name" value="IRS"/>
    <property type="match status" value="1"/>
</dbReference>
<dbReference type="InterPro" id="IPR011993">
    <property type="entry name" value="PH-like_dom_sf"/>
</dbReference>
<dbReference type="GO" id="GO:0007265">
    <property type="term" value="P:Ras protein signal transduction"/>
    <property type="evidence" value="ECO:0007669"/>
    <property type="project" value="TreeGrafter"/>
</dbReference>
<dbReference type="AlphaFoldDB" id="A0A4W5M2S1"/>